<evidence type="ECO:0000259" key="8">
    <source>
        <dbReference type="Pfam" id="PF12704"/>
    </source>
</evidence>
<evidence type="ECO:0000259" key="7">
    <source>
        <dbReference type="Pfam" id="PF02687"/>
    </source>
</evidence>
<dbReference type="PANTHER" id="PTHR30572">
    <property type="entry name" value="MEMBRANE COMPONENT OF TRANSPORTER-RELATED"/>
    <property type="match status" value="1"/>
</dbReference>
<evidence type="ECO:0000313" key="10">
    <source>
        <dbReference type="Proteomes" id="UP001062165"/>
    </source>
</evidence>
<feature type="domain" description="MacB-like periplasmic core" evidence="8">
    <location>
        <begin position="20"/>
        <end position="247"/>
    </location>
</feature>
<keyword evidence="5 6" id="KW-0472">Membrane</keyword>
<comment type="subcellular location">
    <subcellularLocation>
        <location evidence="1">Cell membrane</location>
        <topology evidence="1">Multi-pass membrane protein</topology>
    </subcellularLocation>
</comment>
<dbReference type="InterPro" id="IPR003838">
    <property type="entry name" value="ABC3_permease_C"/>
</dbReference>
<feature type="transmembrane region" description="Helical" evidence="6">
    <location>
        <begin position="304"/>
        <end position="325"/>
    </location>
</feature>
<protein>
    <submittedName>
        <fullName evidence="9">ABC transporter permease</fullName>
    </submittedName>
</protein>
<sequence>MLKHYFAQFFRNLKRNKLFSLINILGLSAGICTSLLIYLYVDYHTSFDQFHDNGKNIYRVNQTFIWSDQVDEQFGSTGPGVMFAMSEALPEVKRATRLLKLNEYLVTYKNELGQQVSFMEPNVLAADSNFLDMFSFELLKGNIKDLLTNPKHIVLTETASQKYFGQQDPINKILTVEYAGKNHTYQVAGIMADIPDNSHLTFDMLMPMNSIPRVKAANWSWVWTGFVTFVELFPNSDIDQVKEKLKDVPRQYAEQTLQQVMNMSYEDYLNEGKQWNLYIQPLSDIHMNTNVINRINQPISASIVYAYGLSAAFIILLSCINFTNLTTTQHLKRAKSTGIKKILGSTRWQLSLGYMIESLIYCTISSLIGIVALWYILPLFSQLTGAPLTYVGLLDSKIFGLLIALVLGMTLIAGGYPALFLSAFKPLDAMKGKVKTGKESASLRNGLIIIQFTVSIILISSTLIAFKQLAYTQSKDVGFDKKNLLSVSHLEWLEPAQRESLTHEFSQILGVKATSICTSIPPNLWAGDQFEPVNAPIKSTPLNYTTADENYLPTLGLRLKYGRNFSKEFPDDVHSVIVNEEAIRIIGWDLDENVLGKKIAFGNDHNQFKIIGVVENFHFWDLWSSMDSFALFHLNSGMFDSGRNFAALSLHPNESKETSALLDQLIIKWKTFVPDRPFEYQFVDEAFAASFQEQQNFLKVLSLFSSLAILIACLGLIGIIIYAIEQRTKEIGIRKIVGASTWQLALLLSKQHAQLILASIILSIPLTIYMMQQWLQDFEYRTEISASVFMISGLAILGLTLSISAYHSVKAAMANPVDVLRDE</sequence>
<dbReference type="Pfam" id="PF02687">
    <property type="entry name" value="FtsX"/>
    <property type="match status" value="2"/>
</dbReference>
<dbReference type="PANTHER" id="PTHR30572:SF18">
    <property type="entry name" value="ABC-TYPE MACROLIDE FAMILY EXPORT SYSTEM PERMEASE COMPONENT 2"/>
    <property type="match status" value="1"/>
</dbReference>
<evidence type="ECO:0000313" key="9">
    <source>
        <dbReference type="EMBL" id="UXX80010.1"/>
    </source>
</evidence>
<evidence type="ECO:0000256" key="4">
    <source>
        <dbReference type="ARBA" id="ARBA00022989"/>
    </source>
</evidence>
<feature type="transmembrane region" description="Helical" evidence="6">
    <location>
        <begin position="755"/>
        <end position="772"/>
    </location>
</feature>
<gene>
    <name evidence="9" type="ORF">N7E81_02675</name>
</gene>
<feature type="transmembrane region" description="Helical" evidence="6">
    <location>
        <begin position="21"/>
        <end position="41"/>
    </location>
</feature>
<feature type="transmembrane region" description="Helical" evidence="6">
    <location>
        <begin position="700"/>
        <end position="724"/>
    </location>
</feature>
<feature type="domain" description="ABC3 transporter permease C-terminal" evidence="7">
    <location>
        <begin position="310"/>
        <end position="422"/>
    </location>
</feature>
<feature type="transmembrane region" description="Helical" evidence="6">
    <location>
        <begin position="784"/>
        <end position="806"/>
    </location>
</feature>
<name>A0ABY6D309_9BACT</name>
<keyword evidence="4 6" id="KW-1133">Transmembrane helix</keyword>
<evidence type="ECO:0000256" key="6">
    <source>
        <dbReference type="SAM" id="Phobius"/>
    </source>
</evidence>
<keyword evidence="10" id="KW-1185">Reference proteome</keyword>
<evidence type="ECO:0000256" key="2">
    <source>
        <dbReference type="ARBA" id="ARBA00022475"/>
    </source>
</evidence>
<dbReference type="RefSeq" id="WP_263051740.1">
    <property type="nucleotide sequence ID" value="NZ_CP106735.1"/>
</dbReference>
<feature type="transmembrane region" description="Helical" evidence="6">
    <location>
        <begin position="445"/>
        <end position="466"/>
    </location>
</feature>
<accession>A0ABY6D309</accession>
<proteinExistence type="predicted"/>
<dbReference type="EMBL" id="CP106735">
    <property type="protein sequence ID" value="UXX80010.1"/>
    <property type="molecule type" value="Genomic_DNA"/>
</dbReference>
<keyword evidence="2" id="KW-1003">Cell membrane</keyword>
<dbReference type="Pfam" id="PF12704">
    <property type="entry name" value="MacB_PCD"/>
    <property type="match status" value="1"/>
</dbReference>
<feature type="domain" description="ABC3 transporter permease C-terminal" evidence="7">
    <location>
        <begin position="703"/>
        <end position="815"/>
    </location>
</feature>
<feature type="transmembrane region" description="Helical" evidence="6">
    <location>
        <begin position="359"/>
        <end position="378"/>
    </location>
</feature>
<evidence type="ECO:0000256" key="3">
    <source>
        <dbReference type="ARBA" id="ARBA00022692"/>
    </source>
</evidence>
<keyword evidence="3 6" id="KW-0812">Transmembrane</keyword>
<evidence type="ECO:0000256" key="1">
    <source>
        <dbReference type="ARBA" id="ARBA00004651"/>
    </source>
</evidence>
<evidence type="ECO:0000256" key="5">
    <source>
        <dbReference type="ARBA" id="ARBA00023136"/>
    </source>
</evidence>
<feature type="transmembrane region" description="Helical" evidence="6">
    <location>
        <begin position="398"/>
        <end position="424"/>
    </location>
</feature>
<dbReference type="InterPro" id="IPR050250">
    <property type="entry name" value="Macrolide_Exporter_MacB"/>
</dbReference>
<dbReference type="InterPro" id="IPR025857">
    <property type="entry name" value="MacB_PCD"/>
</dbReference>
<dbReference type="Proteomes" id="UP001062165">
    <property type="component" value="Chromosome"/>
</dbReference>
<organism evidence="9 10">
    <name type="scientific">Reichenbachiella carrageenanivorans</name>
    <dbReference type="NCBI Taxonomy" id="2979869"/>
    <lineage>
        <taxon>Bacteria</taxon>
        <taxon>Pseudomonadati</taxon>
        <taxon>Bacteroidota</taxon>
        <taxon>Cytophagia</taxon>
        <taxon>Cytophagales</taxon>
        <taxon>Reichenbachiellaceae</taxon>
        <taxon>Reichenbachiella</taxon>
    </lineage>
</organism>
<reference evidence="9" key="1">
    <citation type="submission" date="2022-10" db="EMBL/GenBank/DDBJ databases">
        <title>Comparative genomics and taxonomic characterization of three novel marine species of genus Reichenbachiella exhibiting antioxidant and polysaccharide degradation activities.</title>
        <authorList>
            <person name="Muhammad N."/>
            <person name="Lee Y.-J."/>
            <person name="Ko J."/>
            <person name="Kim S.-G."/>
        </authorList>
    </citation>
    <scope>NUCLEOTIDE SEQUENCE</scope>
    <source>
        <strain evidence="9">Wsw4-B4</strain>
    </source>
</reference>